<sequence length="65" mass="7687">MFAEGKMTENMDEIQDFLMSEREKVLSEAEWRFRMRGYGYNLRRTDSGVEVARLPQNQLLGTLKL</sequence>
<organism evidence="1 2">
    <name type="scientific">Mameliella alba</name>
    <dbReference type="NCBI Taxonomy" id="561184"/>
    <lineage>
        <taxon>Bacteria</taxon>
        <taxon>Pseudomonadati</taxon>
        <taxon>Pseudomonadota</taxon>
        <taxon>Alphaproteobacteria</taxon>
        <taxon>Rhodobacterales</taxon>
        <taxon>Roseobacteraceae</taxon>
        <taxon>Mameliella</taxon>
    </lineage>
</organism>
<dbReference type="STRING" id="561184.SAMN05216376_11769"/>
<dbReference type="Proteomes" id="UP000030960">
    <property type="component" value="Unassembled WGS sequence"/>
</dbReference>
<comment type="caution">
    <text evidence="1">The sequence shown here is derived from an EMBL/GenBank/DDBJ whole genome shotgun (WGS) entry which is preliminary data.</text>
</comment>
<gene>
    <name evidence="1" type="ORF">OA50_00854</name>
</gene>
<dbReference type="OrthoDB" id="7874863at2"/>
<dbReference type="AlphaFoldDB" id="A0A0B3S5I1"/>
<accession>A0A0B3S5I1</accession>
<proteinExistence type="predicted"/>
<reference evidence="1 2" key="1">
    <citation type="submission" date="2014-10" db="EMBL/GenBank/DDBJ databases">
        <title>Genome sequence of Ponticoccus sp. strain UMTAT08 isolated from clonal culture of toxic dinoflagellate Alexandrium tamiyavanichii.</title>
        <authorList>
            <person name="Gan H.Y."/>
            <person name="Muhd D.-D."/>
            <person name="Mohd Noor M.E."/>
            <person name="Yeong Y.S."/>
            <person name="Usup G."/>
        </authorList>
    </citation>
    <scope>NUCLEOTIDE SEQUENCE [LARGE SCALE GENOMIC DNA]</scope>
    <source>
        <strain evidence="1 2">UMTAT08</strain>
    </source>
</reference>
<keyword evidence="2" id="KW-1185">Reference proteome</keyword>
<protein>
    <submittedName>
        <fullName evidence="1">Uncharacterized protein</fullName>
    </submittedName>
</protein>
<accession>A0A225PKG5</accession>
<evidence type="ECO:0000313" key="2">
    <source>
        <dbReference type="Proteomes" id="UP000030960"/>
    </source>
</evidence>
<accession>A0A225QWC4</accession>
<dbReference type="EMBL" id="JSUQ01000003">
    <property type="protein sequence ID" value="KHQ54263.1"/>
    <property type="molecule type" value="Genomic_DNA"/>
</dbReference>
<evidence type="ECO:0000313" key="1">
    <source>
        <dbReference type="EMBL" id="KHQ54263.1"/>
    </source>
</evidence>
<name>A0A0B3S5I1_9RHOB</name>